<gene>
    <name evidence="2" type="ORF">KCG48_05520</name>
</gene>
<dbReference type="Proteomes" id="UP000675379">
    <property type="component" value="Unassembled WGS sequence"/>
</dbReference>
<protein>
    <submittedName>
        <fullName evidence="2">Uncharacterized protein</fullName>
    </submittedName>
</protein>
<organism evidence="2 3">
    <name type="scientific">Proteiniclasticum sediminis</name>
    <dbReference type="NCBI Taxonomy" id="2804028"/>
    <lineage>
        <taxon>Bacteria</taxon>
        <taxon>Bacillati</taxon>
        <taxon>Bacillota</taxon>
        <taxon>Clostridia</taxon>
        <taxon>Eubacteriales</taxon>
        <taxon>Clostridiaceae</taxon>
        <taxon>Proteiniclasticum</taxon>
    </lineage>
</organism>
<proteinExistence type="predicted"/>
<evidence type="ECO:0000313" key="2">
    <source>
        <dbReference type="EMBL" id="MBR0575799.1"/>
    </source>
</evidence>
<keyword evidence="3" id="KW-1185">Reference proteome</keyword>
<sequence length="264" mass="30023">MRRSSQTSIFSSQYQKKQRRKSFFKKLAVFLLLAVALVIIFRKPILAKVEKVRQDILQEEKQKEELLENLPPTPVETPETAETPGEPVVEEKTVTLTLPGDVRLALSLEGEGEDLHFAPLTELVGYQADLSPSGKLLVLQKDDVQELYVADPAGTVTEITYRIYKSSRGYTETKESILGRLPGFVWSTQPRFLDEDTVVYLSQLPWFDNRRFLYVVELNPLSHKSFQSVKGVNVTLKGRTEKGLEYEADGKTRYLTPDMKIISP</sequence>
<evidence type="ECO:0000313" key="3">
    <source>
        <dbReference type="Proteomes" id="UP000675379"/>
    </source>
</evidence>
<comment type="caution">
    <text evidence="2">The sequence shown here is derived from an EMBL/GenBank/DDBJ whole genome shotgun (WGS) entry which is preliminary data.</text>
</comment>
<name>A0A941CPP8_9CLOT</name>
<accession>A0A941CPP8</accession>
<dbReference type="RefSeq" id="WP_211800427.1">
    <property type="nucleotide sequence ID" value="NZ_JAGSCS010000005.1"/>
</dbReference>
<feature type="region of interest" description="Disordered" evidence="1">
    <location>
        <begin position="63"/>
        <end position="86"/>
    </location>
</feature>
<feature type="compositionally biased region" description="Low complexity" evidence="1">
    <location>
        <begin position="76"/>
        <end position="86"/>
    </location>
</feature>
<reference evidence="2" key="1">
    <citation type="submission" date="2021-04" db="EMBL/GenBank/DDBJ databases">
        <title>Proteiniclasticum sedimins sp. nov., an obligate anaerobic bacterium isolated from anaerobic sludge.</title>
        <authorList>
            <person name="Liu J."/>
        </authorList>
    </citation>
    <scope>NUCLEOTIDE SEQUENCE</scope>
    <source>
        <strain evidence="2">BAD-10</strain>
    </source>
</reference>
<dbReference type="AlphaFoldDB" id="A0A941CPP8"/>
<dbReference type="EMBL" id="JAGSCS010000005">
    <property type="protein sequence ID" value="MBR0575799.1"/>
    <property type="molecule type" value="Genomic_DNA"/>
</dbReference>
<evidence type="ECO:0000256" key="1">
    <source>
        <dbReference type="SAM" id="MobiDB-lite"/>
    </source>
</evidence>